<dbReference type="Pfam" id="PF00072">
    <property type="entry name" value="Response_reg"/>
    <property type="match status" value="1"/>
</dbReference>
<gene>
    <name evidence="12" type="ORF">SAMN00768000_2066</name>
</gene>
<evidence type="ECO:0000313" key="12">
    <source>
        <dbReference type="EMBL" id="SMC05162.1"/>
    </source>
</evidence>
<dbReference type="PROSITE" id="PS50110">
    <property type="entry name" value="RESPONSE_REGULATORY"/>
    <property type="match status" value="1"/>
</dbReference>
<dbReference type="GO" id="GO:0005829">
    <property type="term" value="C:cytosol"/>
    <property type="evidence" value="ECO:0007669"/>
    <property type="project" value="TreeGrafter"/>
</dbReference>
<evidence type="ECO:0000313" key="13">
    <source>
        <dbReference type="Proteomes" id="UP000192660"/>
    </source>
</evidence>
<evidence type="ECO:0000256" key="3">
    <source>
        <dbReference type="ARBA" id="ARBA00023012"/>
    </source>
</evidence>
<keyword evidence="3" id="KW-0902">Two-component regulatory system</keyword>
<dbReference type="STRING" id="28034.BFX07_14735"/>
<evidence type="ECO:0000259" key="11">
    <source>
        <dbReference type="PROSITE" id="PS51755"/>
    </source>
</evidence>
<organism evidence="12 13">
    <name type="scientific">Sulfobacillus thermosulfidooxidans (strain DSM 9293 / VKM B-1269 / AT-1)</name>
    <dbReference type="NCBI Taxonomy" id="929705"/>
    <lineage>
        <taxon>Bacteria</taxon>
        <taxon>Bacillati</taxon>
        <taxon>Bacillota</taxon>
        <taxon>Clostridia</taxon>
        <taxon>Eubacteriales</taxon>
        <taxon>Clostridiales Family XVII. Incertae Sedis</taxon>
        <taxon>Sulfobacillus</taxon>
    </lineage>
</organism>
<dbReference type="PROSITE" id="PS51755">
    <property type="entry name" value="OMPR_PHOB"/>
    <property type="match status" value="1"/>
</dbReference>
<dbReference type="Gene3D" id="3.40.50.2300">
    <property type="match status" value="1"/>
</dbReference>
<evidence type="ECO:0000259" key="10">
    <source>
        <dbReference type="PROSITE" id="PS50110"/>
    </source>
</evidence>
<dbReference type="Proteomes" id="UP000192660">
    <property type="component" value="Unassembled WGS sequence"/>
</dbReference>
<feature type="DNA-binding region" description="OmpR/PhoB-type" evidence="9">
    <location>
        <begin position="136"/>
        <end position="235"/>
    </location>
</feature>
<keyword evidence="13" id="KW-1185">Reference proteome</keyword>
<keyword evidence="4" id="KW-0805">Transcription regulation</keyword>
<evidence type="ECO:0000256" key="1">
    <source>
        <dbReference type="ARBA" id="ARBA00018672"/>
    </source>
</evidence>
<dbReference type="Gene3D" id="1.10.10.10">
    <property type="entry name" value="Winged helix-like DNA-binding domain superfamily/Winged helix DNA-binding domain"/>
    <property type="match status" value="1"/>
</dbReference>
<keyword evidence="5 9" id="KW-0238">DNA-binding</keyword>
<dbReference type="SUPFAM" id="SSF46894">
    <property type="entry name" value="C-terminal effector domain of the bipartite response regulators"/>
    <property type="match status" value="1"/>
</dbReference>
<dbReference type="InterPro" id="IPR039420">
    <property type="entry name" value="WalR-like"/>
</dbReference>
<evidence type="ECO:0000256" key="9">
    <source>
        <dbReference type="PROSITE-ProRule" id="PRU01091"/>
    </source>
</evidence>
<sequence length="240" mass="27301">MDTGAEHKSVILLVDDEDHIRELCRLYLQSAGFEVTEAQDGPSALQKLEQQDVDLVVLDIMLPGIDGFEVLKTIRSRQVWLPVVMLTAVGDEEDRIAGLEQGADDYLIKPFSPKELVARVKAVLRRAQSPIAPEEMDVIRFPGLMLDASQRLATAGGEELTLTPREFDLLWFLASHPQQVFSRDQLLDRVWGFDFEGDGRTVDVHITRLRQKLLKTPSPYQYVETVWGQGYRFKPQPREQ</sequence>
<keyword evidence="2 8" id="KW-0597">Phosphoprotein</keyword>
<dbReference type="CDD" id="cd17574">
    <property type="entry name" value="REC_OmpR"/>
    <property type="match status" value="1"/>
</dbReference>
<evidence type="ECO:0000256" key="2">
    <source>
        <dbReference type="ARBA" id="ARBA00022553"/>
    </source>
</evidence>
<dbReference type="Gene3D" id="6.10.250.690">
    <property type="match status" value="1"/>
</dbReference>
<dbReference type="PANTHER" id="PTHR48111">
    <property type="entry name" value="REGULATOR OF RPOS"/>
    <property type="match status" value="1"/>
</dbReference>
<protein>
    <recommendedName>
        <fullName evidence="1">Stage 0 sporulation protein A homolog</fullName>
    </recommendedName>
</protein>
<dbReference type="EMBL" id="FWWY01000001">
    <property type="protein sequence ID" value="SMC05162.1"/>
    <property type="molecule type" value="Genomic_DNA"/>
</dbReference>
<dbReference type="InterPro" id="IPR001867">
    <property type="entry name" value="OmpR/PhoB-type_DNA-bd"/>
</dbReference>
<dbReference type="InterPro" id="IPR016032">
    <property type="entry name" value="Sig_transdc_resp-reg_C-effctor"/>
</dbReference>
<dbReference type="CDD" id="cd00383">
    <property type="entry name" value="trans_reg_C"/>
    <property type="match status" value="1"/>
</dbReference>
<evidence type="ECO:0000256" key="8">
    <source>
        <dbReference type="PROSITE-ProRule" id="PRU00169"/>
    </source>
</evidence>
<dbReference type="InterPro" id="IPR036388">
    <property type="entry name" value="WH-like_DNA-bd_sf"/>
</dbReference>
<dbReference type="GO" id="GO:0006355">
    <property type="term" value="P:regulation of DNA-templated transcription"/>
    <property type="evidence" value="ECO:0007669"/>
    <property type="project" value="InterPro"/>
</dbReference>
<dbReference type="InterPro" id="IPR001789">
    <property type="entry name" value="Sig_transdc_resp-reg_receiver"/>
</dbReference>
<dbReference type="FunFam" id="1.10.10.10:FF:000018">
    <property type="entry name" value="DNA-binding response regulator ResD"/>
    <property type="match status" value="1"/>
</dbReference>
<evidence type="ECO:0000256" key="7">
    <source>
        <dbReference type="ARBA" id="ARBA00024867"/>
    </source>
</evidence>
<comment type="function">
    <text evidence="7">May play the central regulatory role in sporulation. It may be an element of the effector pathway responsible for the activation of sporulation genes in response to nutritional stress. Spo0A may act in concert with spo0H (a sigma factor) to control the expression of some genes that are critical to the sporulation process.</text>
</comment>
<evidence type="ECO:0000256" key="4">
    <source>
        <dbReference type="ARBA" id="ARBA00023015"/>
    </source>
</evidence>
<dbReference type="GO" id="GO:0000156">
    <property type="term" value="F:phosphorelay response regulator activity"/>
    <property type="evidence" value="ECO:0007669"/>
    <property type="project" value="TreeGrafter"/>
</dbReference>
<dbReference type="RefSeq" id="WP_084661507.1">
    <property type="nucleotide sequence ID" value="NZ_FWWY01000001.1"/>
</dbReference>
<dbReference type="PANTHER" id="PTHR48111:SF1">
    <property type="entry name" value="TWO-COMPONENT RESPONSE REGULATOR ORR33"/>
    <property type="match status" value="1"/>
</dbReference>
<dbReference type="AlphaFoldDB" id="A0A1W1WG42"/>
<feature type="domain" description="Response regulatory" evidence="10">
    <location>
        <begin position="10"/>
        <end position="124"/>
    </location>
</feature>
<feature type="modified residue" description="4-aspartylphosphate" evidence="8">
    <location>
        <position position="59"/>
    </location>
</feature>
<dbReference type="SMART" id="SM00448">
    <property type="entry name" value="REC"/>
    <property type="match status" value="1"/>
</dbReference>
<proteinExistence type="predicted"/>
<dbReference type="GO" id="GO:0000976">
    <property type="term" value="F:transcription cis-regulatory region binding"/>
    <property type="evidence" value="ECO:0007669"/>
    <property type="project" value="TreeGrafter"/>
</dbReference>
<dbReference type="Pfam" id="PF00486">
    <property type="entry name" value="Trans_reg_C"/>
    <property type="match status" value="1"/>
</dbReference>
<dbReference type="OrthoDB" id="9790442at2"/>
<dbReference type="InterPro" id="IPR011006">
    <property type="entry name" value="CheY-like_superfamily"/>
</dbReference>
<dbReference type="FunFam" id="3.40.50.2300:FF:000001">
    <property type="entry name" value="DNA-binding response regulator PhoB"/>
    <property type="match status" value="1"/>
</dbReference>
<feature type="domain" description="OmpR/PhoB-type" evidence="11">
    <location>
        <begin position="136"/>
        <end position="235"/>
    </location>
</feature>
<evidence type="ECO:0000256" key="5">
    <source>
        <dbReference type="ARBA" id="ARBA00023125"/>
    </source>
</evidence>
<name>A0A1W1WG42_SULTA</name>
<keyword evidence="6" id="KW-0804">Transcription</keyword>
<accession>A0A1W1WG42</accession>
<dbReference type="SUPFAM" id="SSF52172">
    <property type="entry name" value="CheY-like"/>
    <property type="match status" value="1"/>
</dbReference>
<dbReference type="GO" id="GO:0032993">
    <property type="term" value="C:protein-DNA complex"/>
    <property type="evidence" value="ECO:0007669"/>
    <property type="project" value="TreeGrafter"/>
</dbReference>
<evidence type="ECO:0000256" key="6">
    <source>
        <dbReference type="ARBA" id="ARBA00023163"/>
    </source>
</evidence>
<dbReference type="SMART" id="SM00862">
    <property type="entry name" value="Trans_reg_C"/>
    <property type="match status" value="1"/>
</dbReference>
<reference evidence="13" key="1">
    <citation type="submission" date="2017-04" db="EMBL/GenBank/DDBJ databases">
        <authorList>
            <person name="Varghese N."/>
            <person name="Submissions S."/>
        </authorList>
    </citation>
    <scope>NUCLEOTIDE SEQUENCE [LARGE SCALE GENOMIC DNA]</scope>
    <source>
        <strain evidence="13">DSM 9293</strain>
    </source>
</reference>